<protein>
    <submittedName>
        <fullName evidence="3">Uncharacterized protein</fullName>
    </submittedName>
</protein>
<evidence type="ECO:0000313" key="2">
    <source>
        <dbReference type="EMBL" id="AXN40205.1"/>
    </source>
</evidence>
<feature type="transmembrane region" description="Helical" evidence="1">
    <location>
        <begin position="32"/>
        <end position="50"/>
    </location>
</feature>
<dbReference type="KEGG" id="pbut:DTO10_18740"/>
<dbReference type="AlphaFoldDB" id="A0AAX0RSP0"/>
<gene>
    <name evidence="3" type="ORF">CN689_03140</name>
    <name evidence="2" type="ORF">DTO10_18740</name>
</gene>
<evidence type="ECO:0000313" key="3">
    <source>
        <dbReference type="EMBL" id="PEJ36853.1"/>
    </source>
</evidence>
<organism evidence="3 4">
    <name type="scientific">Peribacillus butanolivorans</name>
    <dbReference type="NCBI Taxonomy" id="421767"/>
    <lineage>
        <taxon>Bacteria</taxon>
        <taxon>Bacillati</taxon>
        <taxon>Bacillota</taxon>
        <taxon>Bacilli</taxon>
        <taxon>Bacillales</taxon>
        <taxon>Bacillaceae</taxon>
        <taxon>Peribacillus</taxon>
    </lineage>
</organism>
<evidence type="ECO:0000313" key="4">
    <source>
        <dbReference type="Proteomes" id="UP000220106"/>
    </source>
</evidence>
<reference evidence="2 5" key="2">
    <citation type="submission" date="2018-07" db="EMBL/GenBank/DDBJ databases">
        <title>The molecular basis for the intramolecular migration of carboxyl group in the catabolism of para-hydroxybenzoate via gentisate.</title>
        <authorList>
            <person name="Zhao H."/>
            <person name="Xu Y."/>
            <person name="Lin S."/>
            <person name="Spain J.C."/>
            <person name="Zhou N.-Y."/>
        </authorList>
    </citation>
    <scope>NUCLEOTIDE SEQUENCE [LARGE SCALE GENOMIC DNA]</scope>
    <source>
        <strain evidence="2 5">PHB-7a</strain>
    </source>
</reference>
<dbReference type="EMBL" id="CP030926">
    <property type="protein sequence ID" value="AXN40205.1"/>
    <property type="molecule type" value="Genomic_DNA"/>
</dbReference>
<keyword evidence="1" id="KW-0812">Transmembrane</keyword>
<evidence type="ECO:0000256" key="1">
    <source>
        <dbReference type="SAM" id="Phobius"/>
    </source>
</evidence>
<dbReference type="Proteomes" id="UP000260457">
    <property type="component" value="Chromosome"/>
</dbReference>
<evidence type="ECO:0000313" key="5">
    <source>
        <dbReference type="Proteomes" id="UP000260457"/>
    </source>
</evidence>
<reference evidence="3 4" key="1">
    <citation type="submission" date="2017-09" db="EMBL/GenBank/DDBJ databases">
        <title>Large-scale bioinformatics analysis of Bacillus genomes uncovers conserved roles of natural products in bacterial physiology.</title>
        <authorList>
            <consortium name="Agbiome Team Llc"/>
            <person name="Bleich R.M."/>
            <person name="Kirk G.J."/>
            <person name="Santa Maria K.C."/>
            <person name="Allen S.E."/>
            <person name="Farag S."/>
            <person name="Shank E.A."/>
            <person name="Bowers A."/>
        </authorList>
    </citation>
    <scope>NUCLEOTIDE SEQUENCE [LARGE SCALE GENOMIC DNA]</scope>
    <source>
        <strain evidence="3 4">AFS003229</strain>
    </source>
</reference>
<name>A0AAX0RSP0_9BACI</name>
<sequence>MEVAKLKGTILLILLIGSLFVQLLGIMNLIPLYFTSPILFFVFFIILHSLNQRNRFRGL</sequence>
<dbReference type="Proteomes" id="UP000220106">
    <property type="component" value="Unassembled WGS sequence"/>
</dbReference>
<proteinExistence type="predicted"/>
<feature type="transmembrane region" description="Helical" evidence="1">
    <location>
        <begin position="9"/>
        <end position="26"/>
    </location>
</feature>
<keyword evidence="1" id="KW-1133">Transmembrane helix</keyword>
<dbReference type="EMBL" id="NUEQ01000007">
    <property type="protein sequence ID" value="PEJ36853.1"/>
    <property type="molecule type" value="Genomic_DNA"/>
</dbReference>
<keyword evidence="5" id="KW-1185">Reference proteome</keyword>
<accession>A0AAX0RSP0</accession>
<keyword evidence="1" id="KW-0472">Membrane</keyword>